<evidence type="ECO:0000313" key="2">
    <source>
        <dbReference type="EMBL" id="MFF5292141.1"/>
    </source>
</evidence>
<accession>A0ABW6WIW1</accession>
<name>A0ABW6WIW1_9ACTN</name>
<keyword evidence="1" id="KW-1133">Transmembrane helix</keyword>
<dbReference type="Proteomes" id="UP001602245">
    <property type="component" value="Unassembled WGS sequence"/>
</dbReference>
<organism evidence="2 3">
    <name type="scientific">Paractinoplanes globisporus</name>
    <dbReference type="NCBI Taxonomy" id="113565"/>
    <lineage>
        <taxon>Bacteria</taxon>
        <taxon>Bacillati</taxon>
        <taxon>Actinomycetota</taxon>
        <taxon>Actinomycetes</taxon>
        <taxon>Micromonosporales</taxon>
        <taxon>Micromonosporaceae</taxon>
        <taxon>Paractinoplanes</taxon>
    </lineage>
</organism>
<reference evidence="2 3" key="1">
    <citation type="submission" date="2024-10" db="EMBL/GenBank/DDBJ databases">
        <title>The Natural Products Discovery Center: Release of the First 8490 Sequenced Strains for Exploring Actinobacteria Biosynthetic Diversity.</title>
        <authorList>
            <person name="Kalkreuter E."/>
            <person name="Kautsar S.A."/>
            <person name="Yang D."/>
            <person name="Bader C.D."/>
            <person name="Teijaro C.N."/>
            <person name="Fluegel L."/>
            <person name="Davis C.M."/>
            <person name="Simpson J.R."/>
            <person name="Lauterbach L."/>
            <person name="Steele A.D."/>
            <person name="Gui C."/>
            <person name="Meng S."/>
            <person name="Li G."/>
            <person name="Viehrig K."/>
            <person name="Ye F."/>
            <person name="Su P."/>
            <person name="Kiefer A.F."/>
            <person name="Nichols A."/>
            <person name="Cepeda A.J."/>
            <person name="Yan W."/>
            <person name="Fan B."/>
            <person name="Jiang Y."/>
            <person name="Adhikari A."/>
            <person name="Zheng C.-J."/>
            <person name="Schuster L."/>
            <person name="Cowan T.M."/>
            <person name="Smanski M.J."/>
            <person name="Chevrette M.G."/>
            <person name="De Carvalho L.P.S."/>
            <person name="Shen B."/>
        </authorList>
    </citation>
    <scope>NUCLEOTIDE SEQUENCE [LARGE SCALE GENOMIC DNA]</scope>
    <source>
        <strain evidence="2 3">NPDC000087</strain>
    </source>
</reference>
<evidence type="ECO:0000256" key="1">
    <source>
        <dbReference type="SAM" id="Phobius"/>
    </source>
</evidence>
<dbReference type="EMBL" id="JBIAZU010000004">
    <property type="protein sequence ID" value="MFF5292141.1"/>
    <property type="molecule type" value="Genomic_DNA"/>
</dbReference>
<feature type="transmembrane region" description="Helical" evidence="1">
    <location>
        <begin position="43"/>
        <end position="76"/>
    </location>
</feature>
<keyword evidence="3" id="KW-1185">Reference proteome</keyword>
<dbReference type="RefSeq" id="WP_020510023.1">
    <property type="nucleotide sequence ID" value="NZ_JBIAZU010000004.1"/>
</dbReference>
<evidence type="ECO:0000313" key="3">
    <source>
        <dbReference type="Proteomes" id="UP001602245"/>
    </source>
</evidence>
<protein>
    <submittedName>
        <fullName evidence="2">Uncharacterized protein</fullName>
    </submittedName>
</protein>
<keyword evidence="1" id="KW-0812">Transmembrane</keyword>
<comment type="caution">
    <text evidence="2">The sequence shown here is derived from an EMBL/GenBank/DDBJ whole genome shotgun (WGS) entry which is preliminary data.</text>
</comment>
<gene>
    <name evidence="2" type="ORF">ACFY35_22100</name>
</gene>
<keyword evidence="1" id="KW-0472">Membrane</keyword>
<sequence>MRLFVNLPGPFSVSTNADLVNGESDLDNYDRYKRAGVAPNFPLGWAIMLGIFLLMLFVEPVAAIFFLFIGGWYPIWRILRWNSLRRHAKR</sequence>
<proteinExistence type="predicted"/>